<dbReference type="RefSeq" id="WP_145105177.1">
    <property type="nucleotide sequence ID" value="NZ_CP036349.1"/>
</dbReference>
<evidence type="ECO:0008006" key="5">
    <source>
        <dbReference type="Google" id="ProtNLM"/>
    </source>
</evidence>
<feature type="signal peptide" evidence="2">
    <location>
        <begin position="1"/>
        <end position="22"/>
    </location>
</feature>
<gene>
    <name evidence="3" type="ORF">Spa11_00480</name>
</gene>
<sequence length="348" mass="35900" precursor="true">MKRSPLLLVLAAVACCFVAKSAAGQTRYELLPLSFTVANASIGQFNGDYTVSGFIETDGSFGPLDIWSDNVTDLQIVVQGPVSGTLSATDVFGFNVAATPDALLISPYSDSAGHGLGLSGWTLAHSACPACEEAISVLSINPNATGSRVNADFTVLEDLGDSIFTLAVESFSAGTPTSGFVFATNEGVVRGSTPSLPILPTGSSSPAGCDCVSFDFDNAPSGWWFDPPVAEGYEYRMQAGSDALFTSVLDFPPGFDGPFTVVADGATLGVFGPGEPVDFVSLLGHGVGSFLVTGIAPGVDPEDPQAFPIKLAFDQPFASFAMTAITTVPEPGAVMLAVVACLLAQKRR</sequence>
<evidence type="ECO:0000313" key="4">
    <source>
        <dbReference type="Proteomes" id="UP000316426"/>
    </source>
</evidence>
<keyword evidence="1" id="KW-0472">Membrane</keyword>
<dbReference type="AlphaFoldDB" id="A0A518K285"/>
<dbReference type="KEGG" id="bmei:Spa11_00480"/>
<evidence type="ECO:0000256" key="1">
    <source>
        <dbReference type="SAM" id="Phobius"/>
    </source>
</evidence>
<reference evidence="3 4" key="1">
    <citation type="submission" date="2019-02" db="EMBL/GenBank/DDBJ databases">
        <title>Deep-cultivation of Planctomycetes and their phenomic and genomic characterization uncovers novel biology.</title>
        <authorList>
            <person name="Wiegand S."/>
            <person name="Jogler M."/>
            <person name="Boedeker C."/>
            <person name="Pinto D."/>
            <person name="Vollmers J."/>
            <person name="Rivas-Marin E."/>
            <person name="Kohn T."/>
            <person name="Peeters S.H."/>
            <person name="Heuer A."/>
            <person name="Rast P."/>
            <person name="Oberbeckmann S."/>
            <person name="Bunk B."/>
            <person name="Jeske O."/>
            <person name="Meyerdierks A."/>
            <person name="Storesund J.E."/>
            <person name="Kallscheuer N."/>
            <person name="Luecker S."/>
            <person name="Lage O.M."/>
            <person name="Pohl T."/>
            <person name="Merkel B.J."/>
            <person name="Hornburger P."/>
            <person name="Mueller R.-W."/>
            <person name="Bruemmer F."/>
            <person name="Labrenz M."/>
            <person name="Spormann A.M."/>
            <person name="Op den Camp H."/>
            <person name="Overmann J."/>
            <person name="Amann R."/>
            <person name="Jetten M.S.M."/>
            <person name="Mascher T."/>
            <person name="Medema M.H."/>
            <person name="Devos D.P."/>
            <person name="Kaster A.-K."/>
            <person name="Ovreas L."/>
            <person name="Rohde M."/>
            <person name="Galperin M.Y."/>
            <person name="Jogler C."/>
        </authorList>
    </citation>
    <scope>NUCLEOTIDE SEQUENCE [LARGE SCALE GENOMIC DNA]</scope>
    <source>
        <strain evidence="3 4">Spa11</strain>
    </source>
</reference>
<organism evidence="3 4">
    <name type="scientific">Botrimarina mediterranea</name>
    <dbReference type="NCBI Taxonomy" id="2528022"/>
    <lineage>
        <taxon>Bacteria</taxon>
        <taxon>Pseudomonadati</taxon>
        <taxon>Planctomycetota</taxon>
        <taxon>Planctomycetia</taxon>
        <taxon>Pirellulales</taxon>
        <taxon>Lacipirellulaceae</taxon>
        <taxon>Botrimarina</taxon>
    </lineage>
</organism>
<dbReference type="PROSITE" id="PS51257">
    <property type="entry name" value="PROKAR_LIPOPROTEIN"/>
    <property type="match status" value="1"/>
</dbReference>
<feature type="chain" id="PRO_5022115242" description="PEP-CTERM protein-sorting domain-containing protein" evidence="2">
    <location>
        <begin position="23"/>
        <end position="348"/>
    </location>
</feature>
<proteinExistence type="predicted"/>
<keyword evidence="1" id="KW-1133">Transmembrane helix</keyword>
<keyword evidence="4" id="KW-1185">Reference proteome</keyword>
<accession>A0A518K285</accession>
<evidence type="ECO:0000256" key="2">
    <source>
        <dbReference type="SAM" id="SignalP"/>
    </source>
</evidence>
<evidence type="ECO:0000313" key="3">
    <source>
        <dbReference type="EMBL" id="QDV71879.1"/>
    </source>
</evidence>
<dbReference type="Proteomes" id="UP000316426">
    <property type="component" value="Chromosome"/>
</dbReference>
<keyword evidence="2" id="KW-0732">Signal</keyword>
<protein>
    <recommendedName>
        <fullName evidence="5">PEP-CTERM protein-sorting domain-containing protein</fullName>
    </recommendedName>
</protein>
<keyword evidence="1" id="KW-0812">Transmembrane</keyword>
<feature type="transmembrane region" description="Helical" evidence="1">
    <location>
        <begin position="317"/>
        <end position="344"/>
    </location>
</feature>
<dbReference type="EMBL" id="CP036349">
    <property type="protein sequence ID" value="QDV71879.1"/>
    <property type="molecule type" value="Genomic_DNA"/>
</dbReference>
<name>A0A518K285_9BACT</name>